<proteinExistence type="predicted"/>
<dbReference type="Gene3D" id="2.40.100.10">
    <property type="entry name" value="Cyclophilin-like"/>
    <property type="match status" value="1"/>
</dbReference>
<protein>
    <recommendedName>
        <fullName evidence="6">F-box domain-containing protein</fullName>
    </recommendedName>
</protein>
<dbReference type="EMBL" id="AGNL01015147">
    <property type="protein sequence ID" value="EJK66252.1"/>
    <property type="molecule type" value="Genomic_DNA"/>
</dbReference>
<evidence type="ECO:0008006" key="6">
    <source>
        <dbReference type="Google" id="ProtNLM"/>
    </source>
</evidence>
<dbReference type="InterPro" id="IPR002130">
    <property type="entry name" value="Cyclophilin-type_PPIase_dom"/>
</dbReference>
<name>K0T760_THAOC</name>
<feature type="region of interest" description="Disordered" evidence="1">
    <location>
        <begin position="198"/>
        <end position="217"/>
    </location>
</feature>
<dbReference type="AlphaFoldDB" id="K0T760"/>
<dbReference type="InterPro" id="IPR001810">
    <property type="entry name" value="F-box_dom"/>
</dbReference>
<comment type="caution">
    <text evidence="4">The sequence shown here is derived from an EMBL/GenBank/DDBJ whole genome shotgun (WGS) entry which is preliminary data.</text>
</comment>
<dbReference type="InterPro" id="IPR036047">
    <property type="entry name" value="F-box-like_dom_sf"/>
</dbReference>
<evidence type="ECO:0000259" key="2">
    <source>
        <dbReference type="PROSITE" id="PS50072"/>
    </source>
</evidence>
<evidence type="ECO:0000313" key="5">
    <source>
        <dbReference type="Proteomes" id="UP000266841"/>
    </source>
</evidence>
<keyword evidence="5" id="KW-1185">Reference proteome</keyword>
<dbReference type="Pfam" id="PF00646">
    <property type="entry name" value="F-box"/>
    <property type="match status" value="1"/>
</dbReference>
<feature type="compositionally biased region" description="Low complexity" evidence="1">
    <location>
        <begin position="198"/>
        <end position="207"/>
    </location>
</feature>
<reference evidence="4 5" key="1">
    <citation type="journal article" date="2012" name="Genome Biol.">
        <title>Genome and low-iron response of an oceanic diatom adapted to chronic iron limitation.</title>
        <authorList>
            <person name="Lommer M."/>
            <person name="Specht M."/>
            <person name="Roy A.S."/>
            <person name="Kraemer L."/>
            <person name="Andreson R."/>
            <person name="Gutowska M.A."/>
            <person name="Wolf J."/>
            <person name="Bergner S.V."/>
            <person name="Schilhabel M.B."/>
            <person name="Klostermeier U.C."/>
            <person name="Beiko R.G."/>
            <person name="Rosenstiel P."/>
            <person name="Hippler M."/>
            <person name="Laroche J."/>
        </authorList>
    </citation>
    <scope>NUCLEOTIDE SEQUENCE [LARGE SCALE GENOMIC DNA]</scope>
    <source>
        <strain evidence="4 5">CCMP1005</strain>
    </source>
</reference>
<sequence length="746" mass="82529">MSPPPRPAVARLDHYPSSRSRRRKGIARRASSTLTSWWSGVSGALAALLTHLVVGREWSKAAEVGVECSRFFFSVVDAEVGVEWARKMAGSNVGVEWSKKARKWVWSPLVPVKMTSTPCLGNLPEEVLRDILSYCDIPSLASLAQTSHQGSVSTLACCNSTWYTLIQRRFGIGCQWRRKRARKRRQPNVVLVSRSSSSSLSSCGVSSKSKKRPTTYGGQTWKEAYRSLAAAMRIPETSITSGSHTAGGAIFASPHRRGMKGRSVANCFGMWSMVGHTENCKTKVARGNNRSPLPYRSDRRYIELKVCVQNTKSGFGNIVIPSVGSLRIVSVDEEDYFNSWGWDKWTPEYDPTFKVLSNGPWAPKTLLRQRFRQTDNGSVSDGECEDLRSANMEDIVLRPFELAIVSIHVACPEHMHFETDVLSVMSLMSLPIAGFGWPCKSDGELPPPVLRDIAVARFMSEEVLWEDYYCKLPGGYGRLNPNGQTTLVRSGRSRVWPVDVALARLGLRIARVLAGSDPCHATPCLRAYEQARRSRPTVEIRPAKRTDGAPSVDVERAGRHPDGDALVICDLDTPFADDGVSGAAKGQLNILVHRQQAPLASGAFLGMVERKHFDRNFVFRSVDNFIVQWGIESPGPKTKGKFAKVGIDPPGSPPRANSRGSLNFAGGRSASGQVYVNRVDNNHLDREPGARPFATLDEKSMSIIDSIHSYKEGMGQVKAVNKGEDEVRSQFPMMSRIEKCWIEDDR</sequence>
<dbReference type="eggNOG" id="ENOG502T5V8">
    <property type="taxonomic scope" value="Eukaryota"/>
</dbReference>
<dbReference type="PROSITE" id="PS50072">
    <property type="entry name" value="CSA_PPIASE_2"/>
    <property type="match status" value="1"/>
</dbReference>
<dbReference type="SUPFAM" id="SSF50891">
    <property type="entry name" value="Cyclophilin-like"/>
    <property type="match status" value="1"/>
</dbReference>
<evidence type="ECO:0000313" key="4">
    <source>
        <dbReference type="EMBL" id="EJK66252.1"/>
    </source>
</evidence>
<dbReference type="Gene3D" id="1.20.1280.50">
    <property type="match status" value="1"/>
</dbReference>
<organism evidence="4 5">
    <name type="scientific">Thalassiosira oceanica</name>
    <name type="common">Marine diatom</name>
    <dbReference type="NCBI Taxonomy" id="159749"/>
    <lineage>
        <taxon>Eukaryota</taxon>
        <taxon>Sar</taxon>
        <taxon>Stramenopiles</taxon>
        <taxon>Ochrophyta</taxon>
        <taxon>Bacillariophyta</taxon>
        <taxon>Coscinodiscophyceae</taxon>
        <taxon>Thalassiosirophycidae</taxon>
        <taxon>Thalassiosirales</taxon>
        <taxon>Thalassiosiraceae</taxon>
        <taxon>Thalassiosira</taxon>
    </lineage>
</organism>
<dbReference type="InterPro" id="IPR029000">
    <property type="entry name" value="Cyclophilin-like_dom_sf"/>
</dbReference>
<feature type="domain" description="F-box" evidence="3">
    <location>
        <begin position="117"/>
        <end position="165"/>
    </location>
</feature>
<dbReference type="GO" id="GO:0003755">
    <property type="term" value="F:peptidyl-prolyl cis-trans isomerase activity"/>
    <property type="evidence" value="ECO:0007669"/>
    <property type="project" value="InterPro"/>
</dbReference>
<gene>
    <name evidence="4" type="ORF">THAOC_12841</name>
</gene>
<dbReference type="CDD" id="cd09917">
    <property type="entry name" value="F-box_SF"/>
    <property type="match status" value="1"/>
</dbReference>
<dbReference type="PROSITE" id="PS50181">
    <property type="entry name" value="FBOX"/>
    <property type="match status" value="1"/>
</dbReference>
<dbReference type="Proteomes" id="UP000266841">
    <property type="component" value="Unassembled WGS sequence"/>
</dbReference>
<feature type="domain" description="PPIase cyclophilin-type" evidence="2">
    <location>
        <begin position="575"/>
        <end position="727"/>
    </location>
</feature>
<dbReference type="SUPFAM" id="SSF81383">
    <property type="entry name" value="F-box domain"/>
    <property type="match status" value="1"/>
</dbReference>
<feature type="region of interest" description="Disordered" evidence="1">
    <location>
        <begin position="535"/>
        <end position="558"/>
    </location>
</feature>
<accession>K0T760</accession>
<evidence type="ECO:0000256" key="1">
    <source>
        <dbReference type="SAM" id="MobiDB-lite"/>
    </source>
</evidence>
<evidence type="ECO:0000259" key="3">
    <source>
        <dbReference type="PROSITE" id="PS50181"/>
    </source>
</evidence>
<dbReference type="Pfam" id="PF00160">
    <property type="entry name" value="Pro_isomerase"/>
    <property type="match status" value="1"/>
</dbReference>
<dbReference type="OrthoDB" id="10588314at2759"/>